<dbReference type="AlphaFoldDB" id="A0A2A6RNX9"/>
<sequence>MATTTIRVSMQTHRNLTHLAQAVGLPMAEVVEQAIELYRRQRILEEANSSYAALHEDTAAWTELQAERAIWDTTVGDGLPKE</sequence>
<accession>A0A2A6RNX9</accession>
<evidence type="ECO:0000313" key="1">
    <source>
        <dbReference type="EMBL" id="PDW04653.1"/>
    </source>
</evidence>
<proteinExistence type="predicted"/>
<evidence type="ECO:0000313" key="2">
    <source>
        <dbReference type="Proteomes" id="UP000220527"/>
    </source>
</evidence>
<dbReference type="Proteomes" id="UP000220527">
    <property type="component" value="Unassembled WGS sequence"/>
</dbReference>
<organism evidence="1 2">
    <name type="scientific">Candidatus Viridilinea mediisalina</name>
    <dbReference type="NCBI Taxonomy" id="2024553"/>
    <lineage>
        <taxon>Bacteria</taxon>
        <taxon>Bacillati</taxon>
        <taxon>Chloroflexota</taxon>
        <taxon>Chloroflexia</taxon>
        <taxon>Chloroflexales</taxon>
        <taxon>Chloroflexineae</taxon>
        <taxon>Oscillochloridaceae</taxon>
        <taxon>Candidatus Viridilinea</taxon>
    </lineage>
</organism>
<dbReference type="EMBL" id="NQWI01000006">
    <property type="protein sequence ID" value="PDW04653.1"/>
    <property type="molecule type" value="Genomic_DNA"/>
</dbReference>
<comment type="caution">
    <text evidence="1">The sequence shown here is derived from an EMBL/GenBank/DDBJ whole genome shotgun (WGS) entry which is preliminary data.</text>
</comment>
<protein>
    <recommendedName>
        <fullName evidence="3">Toxin-antitoxin system protein</fullName>
    </recommendedName>
</protein>
<evidence type="ECO:0008006" key="3">
    <source>
        <dbReference type="Google" id="ProtNLM"/>
    </source>
</evidence>
<name>A0A2A6RNX9_9CHLR</name>
<keyword evidence="2" id="KW-1185">Reference proteome</keyword>
<reference evidence="2" key="1">
    <citation type="submission" date="2017-08" db="EMBL/GenBank/DDBJ databases">
        <authorList>
            <person name="Grouzdev D.S."/>
            <person name="Gaisin V.A."/>
            <person name="Rysina M.S."/>
            <person name="Gorlenko V.M."/>
        </authorList>
    </citation>
    <scope>NUCLEOTIDE SEQUENCE [LARGE SCALE GENOMIC DNA]</scope>
    <source>
        <strain evidence="2">Kir15-3F</strain>
    </source>
</reference>
<gene>
    <name evidence="1" type="ORF">CJ255_02430</name>
</gene>
<dbReference type="RefSeq" id="WP_217352387.1">
    <property type="nucleotide sequence ID" value="NZ_NQWI01000006.1"/>
</dbReference>